<dbReference type="RefSeq" id="WP_014137370.1">
    <property type="nucleotide sequence ID" value="NC_016109.1"/>
</dbReference>
<feature type="compositionally biased region" description="Low complexity" evidence="1">
    <location>
        <begin position="16"/>
        <end position="39"/>
    </location>
</feature>
<dbReference type="KEGG" id="ksk:KSE_42830"/>
<evidence type="ECO:0000313" key="2">
    <source>
        <dbReference type="EMBL" id="BAJ30068.1"/>
    </source>
</evidence>
<protein>
    <submittedName>
        <fullName evidence="2">Uncharacterized protein</fullName>
    </submittedName>
</protein>
<name>E4MZY4_KITSK</name>
<accession>E4MZY4</accession>
<evidence type="ECO:0000256" key="1">
    <source>
        <dbReference type="SAM" id="MobiDB-lite"/>
    </source>
</evidence>
<dbReference type="PATRIC" id="fig|452652.3.peg.4277"/>
<reference evidence="2 3" key="1">
    <citation type="journal article" date="2010" name="DNA Res.">
        <title>Genome sequence of Kitasatospora setae NBRC 14216T: an evolutionary snapshot of the family Streptomycetaceae.</title>
        <authorList>
            <person name="Ichikawa N."/>
            <person name="Oguchi A."/>
            <person name="Ikeda H."/>
            <person name="Ishikawa J."/>
            <person name="Kitani S."/>
            <person name="Watanabe Y."/>
            <person name="Nakamura S."/>
            <person name="Katano Y."/>
            <person name="Kishi E."/>
            <person name="Sasagawa M."/>
            <person name="Ankai A."/>
            <person name="Fukui S."/>
            <person name="Hashimoto Y."/>
            <person name="Kamata S."/>
            <person name="Otoguro M."/>
            <person name="Tanikawa S."/>
            <person name="Nihira T."/>
            <person name="Horinouchi S."/>
            <person name="Ohnishi Y."/>
            <person name="Hayakawa M."/>
            <person name="Kuzuyama T."/>
            <person name="Arisawa A."/>
            <person name="Nomoto F."/>
            <person name="Miura H."/>
            <person name="Takahashi Y."/>
            <person name="Fujita N."/>
        </authorList>
    </citation>
    <scope>NUCLEOTIDE SEQUENCE [LARGE SCALE GENOMIC DNA]</scope>
    <source>
        <strain evidence="3">ATCC 33774 / DSM 43861 / JCM 3304 / KCC A-0304 / NBRC 14216 / KM-6054</strain>
    </source>
</reference>
<gene>
    <name evidence="2" type="ordered locus">KSE_42830</name>
</gene>
<sequence length="74" mass="7614">MPQATQRTEPGTGLIPAPRTAPDGAPAGPRRHPAAPADGWGRALLRGVSVARGLRSLRPVAARPQPGYGEVDGQ</sequence>
<organism evidence="2 3">
    <name type="scientific">Kitasatospora setae (strain ATCC 33774 / DSM 43861 / JCM 3304 / KCC A-0304 / NBRC 14216 / KM-6054)</name>
    <name type="common">Streptomyces setae</name>
    <dbReference type="NCBI Taxonomy" id="452652"/>
    <lineage>
        <taxon>Bacteria</taxon>
        <taxon>Bacillati</taxon>
        <taxon>Actinomycetota</taxon>
        <taxon>Actinomycetes</taxon>
        <taxon>Kitasatosporales</taxon>
        <taxon>Streptomycetaceae</taxon>
        <taxon>Kitasatospora</taxon>
    </lineage>
</organism>
<dbReference type="Proteomes" id="UP000007076">
    <property type="component" value="Chromosome"/>
</dbReference>
<dbReference type="AlphaFoldDB" id="E4MZY4"/>
<feature type="region of interest" description="Disordered" evidence="1">
    <location>
        <begin position="1"/>
        <end position="39"/>
    </location>
</feature>
<dbReference type="HOGENOM" id="CLU_2682922_0_0_11"/>
<proteinExistence type="predicted"/>
<keyword evidence="3" id="KW-1185">Reference proteome</keyword>
<dbReference type="EMBL" id="AP010968">
    <property type="protein sequence ID" value="BAJ30068.1"/>
    <property type="molecule type" value="Genomic_DNA"/>
</dbReference>
<evidence type="ECO:0000313" key="3">
    <source>
        <dbReference type="Proteomes" id="UP000007076"/>
    </source>
</evidence>
<dbReference type="STRING" id="452652.KSE_42830"/>